<name>A0ACC1QY52_9HYPO</name>
<keyword evidence="2" id="KW-1185">Reference proteome</keyword>
<evidence type="ECO:0000313" key="2">
    <source>
        <dbReference type="Proteomes" id="UP001148737"/>
    </source>
</evidence>
<evidence type="ECO:0000313" key="1">
    <source>
        <dbReference type="EMBL" id="KAJ3495409.1"/>
    </source>
</evidence>
<dbReference type="Proteomes" id="UP001148737">
    <property type="component" value="Unassembled WGS sequence"/>
</dbReference>
<organism evidence="1 2">
    <name type="scientific">Lecanicillium saksenae</name>
    <dbReference type="NCBI Taxonomy" id="468837"/>
    <lineage>
        <taxon>Eukaryota</taxon>
        <taxon>Fungi</taxon>
        <taxon>Dikarya</taxon>
        <taxon>Ascomycota</taxon>
        <taxon>Pezizomycotina</taxon>
        <taxon>Sordariomycetes</taxon>
        <taxon>Hypocreomycetidae</taxon>
        <taxon>Hypocreales</taxon>
        <taxon>Cordycipitaceae</taxon>
        <taxon>Lecanicillium</taxon>
    </lineage>
</organism>
<gene>
    <name evidence="1" type="ORF">NLG97_g3415</name>
</gene>
<comment type="caution">
    <text evidence="1">The sequence shown here is derived from an EMBL/GenBank/DDBJ whole genome shotgun (WGS) entry which is preliminary data.</text>
</comment>
<reference evidence="1" key="1">
    <citation type="submission" date="2022-07" db="EMBL/GenBank/DDBJ databases">
        <title>Genome Sequence of Lecanicillium saksenae.</title>
        <authorList>
            <person name="Buettner E."/>
        </authorList>
    </citation>
    <scope>NUCLEOTIDE SEQUENCE</scope>
    <source>
        <strain evidence="1">VT-O1</strain>
    </source>
</reference>
<proteinExistence type="predicted"/>
<accession>A0ACC1QY52</accession>
<dbReference type="EMBL" id="JANAKD010000284">
    <property type="protein sequence ID" value="KAJ3495409.1"/>
    <property type="molecule type" value="Genomic_DNA"/>
</dbReference>
<protein>
    <submittedName>
        <fullName evidence="1">Uncharacterized protein</fullName>
    </submittedName>
</protein>
<sequence>MERIIAKRMSYLAIKYKILHPNQAGALPQRSATDIAAALTHDVEQTRRGKKKKVATLVTMDVEGAFDAILRNRLLLELRKQGWPDFLVRWLASFLTHRLASVRFEDAIVEALELLRGIAQGSPLSPILYLLATAALYFLPGATQRYGYADDTAMLFVGDTLEETIVQANAAIAALEEWGRREGFAFDAKKTEVMHFANHGRNNLPPIQHQDRTIQPKPAMRWLGIWFDARLNFTVHITKWAAKAKSIIFHLRGMSNTVRGISAAAARKAAWAVVIPTLFYGVDVWYPGAERTLKGHLAIIQKTLTAACRMILPSWKTTPKTTLWKEAGIPPAELLLQQTAARNANRWARLDVHHPLTRRLLQHEHEIQHATHPDPVTTRRTAMRTVRFLRNAALAPVMERPRLIPQRFSNAIWIEGKQYRPSKERQTETIQKWSQESSGLIVFSDGSKTEQDTAGFGYAVYRQRQVLVQGRGQIGKGEVFDAEIQGAVEGLRAALAHRRPREGITVCIDNTSVIDCIGSTAPPSSQMAFRTFQKTGDAHPGMIRVRWSPGHTGIEGNEMADRLAKEGAKLPVGDSLPTVSYCKRQMRRLLPLAFQRWWETVDRESYHGLQLKAELKKLPELTLQRRQLGYLVAARTHHGDFADYHERFHHEDAAINCPCGRRKSPTHLFYCRKIPRSLRPRLDPEPEAAIRRYLGRSFQTYVKLADFYYLKINKRY</sequence>